<evidence type="ECO:0000256" key="4">
    <source>
        <dbReference type="ARBA" id="ARBA00022723"/>
    </source>
</evidence>
<comment type="similarity">
    <text evidence="2">Belongs to the peptidase M13 family.</text>
</comment>
<dbReference type="InterPro" id="IPR008753">
    <property type="entry name" value="Peptidase_M13_N"/>
</dbReference>
<dbReference type="CDD" id="cd08662">
    <property type="entry name" value="M13"/>
    <property type="match status" value="1"/>
</dbReference>
<feature type="domain" description="Peptidase M13 C-terminal" evidence="8">
    <location>
        <begin position="450"/>
        <end position="654"/>
    </location>
</feature>
<dbReference type="InterPro" id="IPR024079">
    <property type="entry name" value="MetalloPept_cat_dom_sf"/>
</dbReference>
<dbReference type="InterPro" id="IPR018497">
    <property type="entry name" value="Peptidase_M13_C"/>
</dbReference>
<evidence type="ECO:0000256" key="5">
    <source>
        <dbReference type="ARBA" id="ARBA00022801"/>
    </source>
</evidence>
<keyword evidence="7 10" id="KW-0482">Metalloprotease</keyword>
<evidence type="ECO:0000256" key="2">
    <source>
        <dbReference type="ARBA" id="ARBA00007357"/>
    </source>
</evidence>
<dbReference type="GO" id="GO:0016485">
    <property type="term" value="P:protein processing"/>
    <property type="evidence" value="ECO:0007669"/>
    <property type="project" value="TreeGrafter"/>
</dbReference>
<evidence type="ECO:0000313" key="10">
    <source>
        <dbReference type="EMBL" id="GGA05897.1"/>
    </source>
</evidence>
<keyword evidence="11" id="KW-1185">Reference proteome</keyword>
<dbReference type="PROSITE" id="PS51885">
    <property type="entry name" value="NEPRILYSIN"/>
    <property type="match status" value="1"/>
</dbReference>
<dbReference type="Gene3D" id="1.10.1380.10">
    <property type="entry name" value="Neutral endopeptidase , domain2"/>
    <property type="match status" value="1"/>
</dbReference>
<organism evidence="10 11">
    <name type="scientific">Sediminivirga luteola</name>
    <dbReference type="NCBI Taxonomy" id="1774748"/>
    <lineage>
        <taxon>Bacteria</taxon>
        <taxon>Bacillati</taxon>
        <taxon>Actinomycetota</taxon>
        <taxon>Actinomycetes</taxon>
        <taxon>Micrococcales</taxon>
        <taxon>Brevibacteriaceae</taxon>
        <taxon>Sediminivirga</taxon>
    </lineage>
</organism>
<dbReference type="Pfam" id="PF05649">
    <property type="entry name" value="Peptidase_M13_N"/>
    <property type="match status" value="1"/>
</dbReference>
<dbReference type="PANTHER" id="PTHR11733:SF167">
    <property type="entry name" value="FI17812P1-RELATED"/>
    <property type="match status" value="1"/>
</dbReference>
<evidence type="ECO:0000256" key="7">
    <source>
        <dbReference type="ARBA" id="ARBA00023049"/>
    </source>
</evidence>
<name>A0A8J2XK17_9MICO</name>
<sequence length="657" mass="73095">MSTIESILPHRDESVSPRDDLFRHVNGAWLSSFTIPADRSGDGAARELVDAAEQHVREIIDRAAQEPAAPGSEAQKIGDLYRSFMDTERIERLGTAPLQDAFAKIAGAGDHSALARVLGELEAEGVPGIIAAYVSADAGAPDRYIAYFQQDGLHLPDESYYREEQYAPIRQKFQEHVEALAALGGLEEHTGQTSGAIAETVLSLETAFAAHHWDVVASRDAEKTYNKVALADLRALLDGFDLDAWMAGLGADAGAFAHVIVRQPDFLTGAAAVWAARPLDDLKAWLLYSVLDSHASLLNEDIVEEDFAFSGRVLSGAEENRDRWKRGVSLVEGLLGEAVGKLYVAEHFPPRSKELMLELVGNLIEAYRRSISELPWMGEETRQRALEKLSKFTPKIGYPDKWREYPFEVRADDLVGNYRRAARAEHERQLGRIGQPIDPYEWLMNPQTVNAYYHPVLNEIVFPAGILQPPFFDPDADAALNYGAIGAVIGHEIGHGFDDQGSRYDGDGNLRDWWTEEDRIAFETRTKALIEQYDALVPEGLEPDQHVNGAFTIGENIGDLGGLGIAWKAYQIHLDGAEPPVIEGTTGAQRFFFAWARAWRGKRRTEEKIKRLAVDPHAPEEFRCNQIARNMAAFHEAFEVQPGDAMFLPEEERVTIW</sequence>
<evidence type="ECO:0000256" key="1">
    <source>
        <dbReference type="ARBA" id="ARBA00001947"/>
    </source>
</evidence>
<dbReference type="Pfam" id="PF01431">
    <property type="entry name" value="Peptidase_M13"/>
    <property type="match status" value="1"/>
</dbReference>
<dbReference type="RefSeq" id="WP_188549436.1">
    <property type="nucleotide sequence ID" value="NZ_BMFY01000002.1"/>
</dbReference>
<comment type="caution">
    <text evidence="10">The sequence shown here is derived from an EMBL/GenBank/DDBJ whole genome shotgun (WGS) entry which is preliminary data.</text>
</comment>
<keyword evidence="4" id="KW-0479">Metal-binding</keyword>
<proteinExistence type="inferred from homology"/>
<dbReference type="GO" id="GO:0005886">
    <property type="term" value="C:plasma membrane"/>
    <property type="evidence" value="ECO:0007669"/>
    <property type="project" value="TreeGrafter"/>
</dbReference>
<comment type="cofactor">
    <cofactor evidence="1">
        <name>Zn(2+)</name>
        <dbReference type="ChEBI" id="CHEBI:29105"/>
    </cofactor>
</comment>
<accession>A0A8J2XK17</accession>
<feature type="domain" description="Peptidase M13 N-terminal" evidence="9">
    <location>
        <begin position="17"/>
        <end position="399"/>
    </location>
</feature>
<evidence type="ECO:0000259" key="8">
    <source>
        <dbReference type="Pfam" id="PF01431"/>
    </source>
</evidence>
<keyword evidence="6" id="KW-0862">Zinc</keyword>
<dbReference type="PRINTS" id="PR00786">
    <property type="entry name" value="NEPRILYSIN"/>
</dbReference>
<evidence type="ECO:0000313" key="11">
    <source>
        <dbReference type="Proteomes" id="UP000616114"/>
    </source>
</evidence>
<dbReference type="PANTHER" id="PTHR11733">
    <property type="entry name" value="ZINC METALLOPROTEASE FAMILY M13 NEPRILYSIN-RELATED"/>
    <property type="match status" value="1"/>
</dbReference>
<keyword evidence="3" id="KW-0645">Protease</keyword>
<evidence type="ECO:0000259" key="9">
    <source>
        <dbReference type="Pfam" id="PF05649"/>
    </source>
</evidence>
<reference evidence="10" key="1">
    <citation type="journal article" date="2014" name="Int. J. Syst. Evol. Microbiol.">
        <title>Complete genome sequence of Corynebacterium casei LMG S-19264T (=DSM 44701T), isolated from a smear-ripened cheese.</title>
        <authorList>
            <consortium name="US DOE Joint Genome Institute (JGI-PGF)"/>
            <person name="Walter F."/>
            <person name="Albersmeier A."/>
            <person name="Kalinowski J."/>
            <person name="Ruckert C."/>
        </authorList>
    </citation>
    <scope>NUCLEOTIDE SEQUENCE</scope>
    <source>
        <strain evidence="10">CGMCC 1.12785</strain>
    </source>
</reference>
<protein>
    <submittedName>
        <fullName evidence="10">Putative zinc metalloprotease</fullName>
    </submittedName>
</protein>
<dbReference type="EMBL" id="BMFY01000002">
    <property type="protein sequence ID" value="GGA05897.1"/>
    <property type="molecule type" value="Genomic_DNA"/>
</dbReference>
<dbReference type="Proteomes" id="UP000616114">
    <property type="component" value="Unassembled WGS sequence"/>
</dbReference>
<dbReference type="Gene3D" id="3.40.390.10">
    <property type="entry name" value="Collagenase (Catalytic Domain)"/>
    <property type="match status" value="1"/>
</dbReference>
<evidence type="ECO:0000256" key="6">
    <source>
        <dbReference type="ARBA" id="ARBA00022833"/>
    </source>
</evidence>
<keyword evidence="5" id="KW-0378">Hydrolase</keyword>
<gene>
    <name evidence="10" type="ORF">GCM10011333_06000</name>
</gene>
<dbReference type="GO" id="GO:0004222">
    <property type="term" value="F:metalloendopeptidase activity"/>
    <property type="evidence" value="ECO:0007669"/>
    <property type="project" value="InterPro"/>
</dbReference>
<evidence type="ECO:0000256" key="3">
    <source>
        <dbReference type="ARBA" id="ARBA00022670"/>
    </source>
</evidence>
<dbReference type="AlphaFoldDB" id="A0A8J2XK17"/>
<dbReference type="SUPFAM" id="SSF55486">
    <property type="entry name" value="Metalloproteases ('zincins'), catalytic domain"/>
    <property type="match status" value="1"/>
</dbReference>
<dbReference type="InterPro" id="IPR042089">
    <property type="entry name" value="Peptidase_M13_dom_2"/>
</dbReference>
<reference evidence="10" key="2">
    <citation type="submission" date="2020-09" db="EMBL/GenBank/DDBJ databases">
        <authorList>
            <person name="Sun Q."/>
            <person name="Zhou Y."/>
        </authorList>
    </citation>
    <scope>NUCLEOTIDE SEQUENCE</scope>
    <source>
        <strain evidence="10">CGMCC 1.12785</strain>
    </source>
</reference>
<dbReference type="GO" id="GO:0046872">
    <property type="term" value="F:metal ion binding"/>
    <property type="evidence" value="ECO:0007669"/>
    <property type="project" value="UniProtKB-KW"/>
</dbReference>
<dbReference type="InterPro" id="IPR000718">
    <property type="entry name" value="Peptidase_M13"/>
</dbReference>